<feature type="transmembrane region" description="Helical" evidence="9">
    <location>
        <begin position="235"/>
        <end position="256"/>
    </location>
</feature>
<evidence type="ECO:0000256" key="2">
    <source>
        <dbReference type="ARBA" id="ARBA00022475"/>
    </source>
</evidence>
<keyword evidence="7 9" id="KW-0472">Membrane</keyword>
<evidence type="ECO:0000256" key="3">
    <source>
        <dbReference type="ARBA" id="ARBA00022676"/>
    </source>
</evidence>
<accession>A0A317FIS2</accession>
<keyword evidence="3" id="KW-0328">Glycosyltransferase</keyword>
<dbReference type="AlphaFoldDB" id="A0A317FIS2"/>
<evidence type="ECO:0000259" key="10">
    <source>
        <dbReference type="Pfam" id="PF00535"/>
    </source>
</evidence>
<organism evidence="11 12">
    <name type="scientific">Falsiroseomonas bella</name>
    <dbReference type="NCBI Taxonomy" id="2184016"/>
    <lineage>
        <taxon>Bacteria</taxon>
        <taxon>Pseudomonadati</taxon>
        <taxon>Pseudomonadota</taxon>
        <taxon>Alphaproteobacteria</taxon>
        <taxon>Acetobacterales</taxon>
        <taxon>Roseomonadaceae</taxon>
        <taxon>Falsiroseomonas</taxon>
    </lineage>
</organism>
<evidence type="ECO:0000256" key="4">
    <source>
        <dbReference type="ARBA" id="ARBA00022679"/>
    </source>
</evidence>
<dbReference type="GO" id="GO:0016757">
    <property type="term" value="F:glycosyltransferase activity"/>
    <property type="evidence" value="ECO:0007669"/>
    <property type="project" value="UniProtKB-KW"/>
</dbReference>
<dbReference type="EMBL" id="QGNA01000001">
    <property type="protein sequence ID" value="PWS38513.1"/>
    <property type="molecule type" value="Genomic_DNA"/>
</dbReference>
<dbReference type="RefSeq" id="WP_109869134.1">
    <property type="nucleotide sequence ID" value="NZ_QGNA01000001.1"/>
</dbReference>
<keyword evidence="12" id="KW-1185">Reference proteome</keyword>
<dbReference type="OrthoDB" id="9807795at2"/>
<dbReference type="InterPro" id="IPR050256">
    <property type="entry name" value="Glycosyltransferase_2"/>
</dbReference>
<keyword evidence="4 11" id="KW-0808">Transferase</keyword>
<sequence length="317" mass="35312">MTSRSPALTVIVPAFNEEEVLPEFHRRLAAVMGGIGLAWDVLYVNDGSRDRTLEVMLALQAGDPHVAVLNLSRNFGKEIAMTAGLDHAQSSEAVVIIDADLQDPPEVIPRLVEAWRQGFDVVYAQRNTRAGETMLKRATAAMFYRLMQKVGGKVTIPPDTGDFRLMSRRAVDALLRLREQHRFMKGLFAWIGFPSTPVRYDRAPRAAGTTKWNYWKLWNFSLEGITSFTVAPLKIATYVGLLTAIGAVLYLAQLIFRTLAYGNPVAGYPSLLAVVLFLGGVQMMMLGVIGEYLGRIFNETKGRPLYLTERHLPSRLN</sequence>
<evidence type="ECO:0000256" key="5">
    <source>
        <dbReference type="ARBA" id="ARBA00022692"/>
    </source>
</evidence>
<dbReference type="FunFam" id="3.90.550.10:FF:000079">
    <property type="entry name" value="Probable glycosyl transferase"/>
    <property type="match status" value="1"/>
</dbReference>
<dbReference type="InterPro" id="IPR001173">
    <property type="entry name" value="Glyco_trans_2-like"/>
</dbReference>
<evidence type="ECO:0000256" key="9">
    <source>
        <dbReference type="SAM" id="Phobius"/>
    </source>
</evidence>
<keyword evidence="2" id="KW-1003">Cell membrane</keyword>
<feature type="domain" description="Glycosyltransferase 2-like" evidence="10">
    <location>
        <begin position="9"/>
        <end position="174"/>
    </location>
</feature>
<feature type="transmembrane region" description="Helical" evidence="9">
    <location>
        <begin position="268"/>
        <end position="293"/>
    </location>
</feature>
<dbReference type="SUPFAM" id="SSF53448">
    <property type="entry name" value="Nucleotide-diphospho-sugar transferases"/>
    <property type="match status" value="1"/>
</dbReference>
<comment type="subcellular location">
    <subcellularLocation>
        <location evidence="1">Cell membrane</location>
        <topology evidence="1">Multi-pass membrane protein</topology>
    </subcellularLocation>
</comment>
<proteinExistence type="inferred from homology"/>
<reference evidence="12" key="1">
    <citation type="submission" date="2018-05" db="EMBL/GenBank/DDBJ databases">
        <authorList>
            <person name="Du Z."/>
            <person name="Wang X."/>
        </authorList>
    </citation>
    <scope>NUCLEOTIDE SEQUENCE [LARGE SCALE GENOMIC DNA]</scope>
    <source>
        <strain evidence="12">CQN31</strain>
    </source>
</reference>
<protein>
    <submittedName>
        <fullName evidence="11">Glycosyl transferase family 2</fullName>
    </submittedName>
</protein>
<evidence type="ECO:0000256" key="7">
    <source>
        <dbReference type="ARBA" id="ARBA00023136"/>
    </source>
</evidence>
<evidence type="ECO:0000256" key="6">
    <source>
        <dbReference type="ARBA" id="ARBA00022989"/>
    </source>
</evidence>
<keyword evidence="5 9" id="KW-0812">Transmembrane</keyword>
<name>A0A317FIS2_9PROT</name>
<keyword evidence="6 9" id="KW-1133">Transmembrane helix</keyword>
<dbReference type="PANTHER" id="PTHR48090">
    <property type="entry name" value="UNDECAPRENYL-PHOSPHATE 4-DEOXY-4-FORMAMIDO-L-ARABINOSE TRANSFERASE-RELATED"/>
    <property type="match status" value="1"/>
</dbReference>
<evidence type="ECO:0000313" key="12">
    <source>
        <dbReference type="Proteomes" id="UP000245765"/>
    </source>
</evidence>
<dbReference type="InterPro" id="IPR029044">
    <property type="entry name" value="Nucleotide-diphossugar_trans"/>
</dbReference>
<evidence type="ECO:0000313" key="11">
    <source>
        <dbReference type="EMBL" id="PWS38513.1"/>
    </source>
</evidence>
<gene>
    <name evidence="11" type="ORF">DFH01_04330</name>
</gene>
<dbReference type="PANTHER" id="PTHR48090:SF1">
    <property type="entry name" value="PROPHAGE BACTOPRENOL GLUCOSYL TRANSFERASE HOMOLOG"/>
    <property type="match status" value="1"/>
</dbReference>
<evidence type="ECO:0000256" key="8">
    <source>
        <dbReference type="ARBA" id="ARBA00038152"/>
    </source>
</evidence>
<dbReference type="Pfam" id="PF00535">
    <property type="entry name" value="Glycos_transf_2"/>
    <property type="match status" value="1"/>
</dbReference>
<dbReference type="Proteomes" id="UP000245765">
    <property type="component" value="Unassembled WGS sequence"/>
</dbReference>
<dbReference type="Gene3D" id="3.90.550.10">
    <property type="entry name" value="Spore Coat Polysaccharide Biosynthesis Protein SpsA, Chain A"/>
    <property type="match status" value="1"/>
</dbReference>
<comment type="caution">
    <text evidence="11">The sequence shown here is derived from an EMBL/GenBank/DDBJ whole genome shotgun (WGS) entry which is preliminary data.</text>
</comment>
<comment type="similarity">
    <text evidence="8">Belongs to the glycosyltransferase 2 family. GtrB subfamily.</text>
</comment>
<dbReference type="GO" id="GO:0005886">
    <property type="term" value="C:plasma membrane"/>
    <property type="evidence" value="ECO:0007669"/>
    <property type="project" value="UniProtKB-SubCell"/>
</dbReference>
<evidence type="ECO:0000256" key="1">
    <source>
        <dbReference type="ARBA" id="ARBA00004651"/>
    </source>
</evidence>
<dbReference type="CDD" id="cd04187">
    <property type="entry name" value="DPM1_like_bac"/>
    <property type="match status" value="1"/>
</dbReference>